<dbReference type="RefSeq" id="WP_344441106.1">
    <property type="nucleotide sequence ID" value="NZ_BAAALF010000027.1"/>
</dbReference>
<sequence>MRAPRRNHPLRRPPLRRPPHHHDLPAYLAALATLLLLTRAGHASAQTVTAEGGALAIMYAAWRGKGPRPPAVQARR</sequence>
<evidence type="ECO:0000313" key="3">
    <source>
        <dbReference type="Proteomes" id="UP001500037"/>
    </source>
</evidence>
<dbReference type="Proteomes" id="UP001500037">
    <property type="component" value="Unassembled WGS sequence"/>
</dbReference>
<comment type="caution">
    <text evidence="2">The sequence shown here is derived from an EMBL/GenBank/DDBJ whole genome shotgun (WGS) entry which is preliminary data.</text>
</comment>
<feature type="compositionally biased region" description="Basic residues" evidence="1">
    <location>
        <begin position="1"/>
        <end position="20"/>
    </location>
</feature>
<gene>
    <name evidence="2" type="ORF">GCM10009665_21660</name>
</gene>
<protein>
    <submittedName>
        <fullName evidence="2">Uncharacterized protein</fullName>
    </submittedName>
</protein>
<proteinExistence type="predicted"/>
<feature type="region of interest" description="Disordered" evidence="1">
    <location>
        <begin position="1"/>
        <end position="21"/>
    </location>
</feature>
<reference evidence="3" key="1">
    <citation type="journal article" date="2019" name="Int. J. Syst. Evol. Microbiol.">
        <title>The Global Catalogue of Microorganisms (GCM) 10K type strain sequencing project: providing services to taxonomists for standard genome sequencing and annotation.</title>
        <authorList>
            <consortium name="The Broad Institute Genomics Platform"/>
            <consortium name="The Broad Institute Genome Sequencing Center for Infectious Disease"/>
            <person name="Wu L."/>
            <person name="Ma J."/>
        </authorList>
    </citation>
    <scope>NUCLEOTIDE SEQUENCE [LARGE SCALE GENOMIC DNA]</scope>
    <source>
        <strain evidence="3">JCM 13004</strain>
    </source>
</reference>
<keyword evidence="3" id="KW-1185">Reference proteome</keyword>
<organism evidence="2 3">
    <name type="scientific">Kitasatospora nipponensis</name>
    <dbReference type="NCBI Taxonomy" id="258049"/>
    <lineage>
        <taxon>Bacteria</taxon>
        <taxon>Bacillati</taxon>
        <taxon>Actinomycetota</taxon>
        <taxon>Actinomycetes</taxon>
        <taxon>Kitasatosporales</taxon>
        <taxon>Streptomycetaceae</taxon>
        <taxon>Kitasatospora</taxon>
    </lineage>
</organism>
<accession>A0ABP4GN91</accession>
<evidence type="ECO:0000256" key="1">
    <source>
        <dbReference type="SAM" id="MobiDB-lite"/>
    </source>
</evidence>
<dbReference type="EMBL" id="BAAALF010000027">
    <property type="protein sequence ID" value="GAA1230933.1"/>
    <property type="molecule type" value="Genomic_DNA"/>
</dbReference>
<name>A0ABP4GN91_9ACTN</name>
<evidence type="ECO:0000313" key="2">
    <source>
        <dbReference type="EMBL" id="GAA1230933.1"/>
    </source>
</evidence>